<dbReference type="Proteomes" id="UP000299102">
    <property type="component" value="Unassembled WGS sequence"/>
</dbReference>
<keyword evidence="2" id="KW-1185">Reference proteome</keyword>
<proteinExistence type="predicted"/>
<organism evidence="1 2">
    <name type="scientific">Eumeta variegata</name>
    <name type="common">Bagworm moth</name>
    <name type="synonym">Eumeta japonica</name>
    <dbReference type="NCBI Taxonomy" id="151549"/>
    <lineage>
        <taxon>Eukaryota</taxon>
        <taxon>Metazoa</taxon>
        <taxon>Ecdysozoa</taxon>
        <taxon>Arthropoda</taxon>
        <taxon>Hexapoda</taxon>
        <taxon>Insecta</taxon>
        <taxon>Pterygota</taxon>
        <taxon>Neoptera</taxon>
        <taxon>Endopterygota</taxon>
        <taxon>Lepidoptera</taxon>
        <taxon>Glossata</taxon>
        <taxon>Ditrysia</taxon>
        <taxon>Tineoidea</taxon>
        <taxon>Psychidae</taxon>
        <taxon>Oiketicinae</taxon>
        <taxon>Eumeta</taxon>
    </lineage>
</organism>
<dbReference type="OrthoDB" id="7902892at2759"/>
<dbReference type="AlphaFoldDB" id="A0A4C1WY99"/>
<name>A0A4C1WY99_EUMVA</name>
<comment type="caution">
    <text evidence="1">The sequence shown here is derived from an EMBL/GenBank/DDBJ whole genome shotgun (WGS) entry which is preliminary data.</text>
</comment>
<sequence>MMIEVDTGHVCHEYPNLERYPDHRVLVNVHRSLAEGGHVPNQTRAGGRPSSSYEEEVLQEVADDPSISVTVLLSDPSNRLRYSKKYANLCLSKLPANDGKRIPDLYFPAFLFDAKRRFLRPISQRQRFLLDNNLPSSTEFSERLISCLTGFFTKQITEKQKQKRSRARASKHLE</sequence>
<gene>
    <name evidence="1" type="ORF">EVAR_53607_1</name>
</gene>
<evidence type="ECO:0000313" key="1">
    <source>
        <dbReference type="EMBL" id="GBP56536.1"/>
    </source>
</evidence>
<protein>
    <submittedName>
        <fullName evidence="1">Uncharacterized protein</fullName>
    </submittedName>
</protein>
<reference evidence="1 2" key="1">
    <citation type="journal article" date="2019" name="Commun. Biol.">
        <title>The bagworm genome reveals a unique fibroin gene that provides high tensile strength.</title>
        <authorList>
            <person name="Kono N."/>
            <person name="Nakamura H."/>
            <person name="Ohtoshi R."/>
            <person name="Tomita M."/>
            <person name="Numata K."/>
            <person name="Arakawa K."/>
        </authorList>
    </citation>
    <scope>NUCLEOTIDE SEQUENCE [LARGE SCALE GENOMIC DNA]</scope>
</reference>
<evidence type="ECO:0000313" key="2">
    <source>
        <dbReference type="Proteomes" id="UP000299102"/>
    </source>
</evidence>
<dbReference type="EMBL" id="BGZK01000695">
    <property type="protein sequence ID" value="GBP56536.1"/>
    <property type="molecule type" value="Genomic_DNA"/>
</dbReference>
<accession>A0A4C1WY99</accession>